<dbReference type="EMBL" id="PDCG01000004">
    <property type="protein sequence ID" value="RBP97713.1"/>
    <property type="molecule type" value="Genomic_DNA"/>
</dbReference>
<keyword evidence="2" id="KW-1185">Reference proteome</keyword>
<dbReference type="Proteomes" id="UP000252530">
    <property type="component" value="Unassembled WGS sequence"/>
</dbReference>
<name>A0A366K9B1_9BIFI</name>
<evidence type="ECO:0000313" key="1">
    <source>
        <dbReference type="EMBL" id="RBP97713.1"/>
    </source>
</evidence>
<evidence type="ECO:0000313" key="2">
    <source>
        <dbReference type="Proteomes" id="UP000252530"/>
    </source>
</evidence>
<sequence length="68" mass="7636">MGSRLAGWPGCLGPIRADHSPGWIDTAKINMHIWGIQVITLSTYGRGDIQTELLMRISDLHIRFDNTM</sequence>
<accession>A0A366K9B1</accession>
<proteinExistence type="predicted"/>
<organism evidence="1 2">
    <name type="scientific">Bifidobacterium aemilianum</name>
    <dbReference type="NCBI Taxonomy" id="2493120"/>
    <lineage>
        <taxon>Bacteria</taxon>
        <taxon>Bacillati</taxon>
        <taxon>Actinomycetota</taxon>
        <taxon>Actinomycetes</taxon>
        <taxon>Bifidobacteriales</taxon>
        <taxon>Bifidobacteriaceae</taxon>
        <taxon>Bifidobacterium</taxon>
    </lineage>
</organism>
<gene>
    <name evidence="1" type="ORF">CRD60_05630</name>
</gene>
<protein>
    <submittedName>
        <fullName evidence="1">Uncharacterized protein</fullName>
    </submittedName>
</protein>
<comment type="caution">
    <text evidence="1">The sequence shown here is derived from an EMBL/GenBank/DDBJ whole genome shotgun (WGS) entry which is preliminary data.</text>
</comment>
<reference evidence="1 2" key="1">
    <citation type="submission" date="2017-10" db="EMBL/GenBank/DDBJ databases">
        <title>Bifidobacterium xylocopum sp. nov. and Bifidobacterium aemilianum sp. nov., from the carpenter bee (Xylocopa violacea) digestive tract.</title>
        <authorList>
            <person name="Alberoni D."/>
            <person name="Baffoni L."/>
            <person name="Di Gioia D."/>
            <person name="Gaggia F."/>
            <person name="Biavati B."/>
        </authorList>
    </citation>
    <scope>NUCLEOTIDE SEQUENCE [LARGE SCALE GENOMIC DNA]</scope>
    <source>
        <strain evidence="1 2">XV10</strain>
    </source>
</reference>
<dbReference type="AlphaFoldDB" id="A0A366K9B1"/>